<dbReference type="VEuPathDB" id="AmoebaDB:NAEGRDRAFT_80285"/>
<accession>D2VKA1</accession>
<keyword evidence="1" id="KW-0175">Coiled coil</keyword>
<sequence length="361" mass="41936">MMNNQNQQQQGTFPFDSAILSDNSQYTYGGEQSCTYICLTAIEYFLNNYSKFRIPISSSTSKDLKITKNDIDYVLQLGVSRDRKVGLTSCDDVYSNNEYFQKTLELKSMHISKLSDSLSFKQLLKEMESKSIDTKSSSDVTALVLTKPPETIAIFYDCYGYLNGKENEYYPWFIFDSHPRKYSRGGGFYLFKDLSKIEQYLKKLFIDDFDYYRNMFDSYQAKSHVMFEGTIVTLKPLSNLKTIQPPQTVNQPQIVNSPSQPVKQESNIPNNTNNNSTPKESQKQVIVQQQPVDQNQLIEQLMKKIDQLTQVNKQQFEEIQTLTYLLKEEQENHQRTALENQKLKKSTKQQENVIDKIFSSF</sequence>
<dbReference type="KEGG" id="ngr:NAEGRDRAFT_80285"/>
<dbReference type="OMA" id="QSEKHIT"/>
<evidence type="ECO:0000256" key="2">
    <source>
        <dbReference type="SAM" id="MobiDB-lite"/>
    </source>
</evidence>
<evidence type="ECO:0000313" key="4">
    <source>
        <dbReference type="Proteomes" id="UP000006671"/>
    </source>
</evidence>
<feature type="region of interest" description="Disordered" evidence="2">
    <location>
        <begin position="243"/>
        <end position="284"/>
    </location>
</feature>
<proteinExistence type="predicted"/>
<evidence type="ECO:0000313" key="3">
    <source>
        <dbReference type="EMBL" id="EFC42824.1"/>
    </source>
</evidence>
<feature type="compositionally biased region" description="Polar residues" evidence="2">
    <location>
        <begin position="243"/>
        <end position="265"/>
    </location>
</feature>
<dbReference type="Proteomes" id="UP000006671">
    <property type="component" value="Unassembled WGS sequence"/>
</dbReference>
<feature type="compositionally biased region" description="Low complexity" evidence="2">
    <location>
        <begin position="266"/>
        <end position="278"/>
    </location>
</feature>
<keyword evidence="4" id="KW-1185">Reference proteome</keyword>
<gene>
    <name evidence="3" type="ORF">NAEGRDRAFT_80285</name>
</gene>
<dbReference type="GeneID" id="8852912"/>
<organism evidence="4">
    <name type="scientific">Naegleria gruberi</name>
    <name type="common">Amoeba</name>
    <dbReference type="NCBI Taxonomy" id="5762"/>
    <lineage>
        <taxon>Eukaryota</taxon>
        <taxon>Discoba</taxon>
        <taxon>Heterolobosea</taxon>
        <taxon>Tetramitia</taxon>
        <taxon>Eutetramitia</taxon>
        <taxon>Vahlkampfiidae</taxon>
        <taxon>Naegleria</taxon>
    </lineage>
</organism>
<protein>
    <submittedName>
        <fullName evidence="3">Uncharacterized protein</fullName>
    </submittedName>
</protein>
<dbReference type="InParanoid" id="D2VKA1"/>
<feature type="coiled-coil region" evidence="1">
    <location>
        <begin position="298"/>
        <end position="346"/>
    </location>
</feature>
<evidence type="ECO:0000256" key="1">
    <source>
        <dbReference type="SAM" id="Coils"/>
    </source>
</evidence>
<dbReference type="RefSeq" id="XP_002675568.1">
    <property type="nucleotide sequence ID" value="XM_002675522.1"/>
</dbReference>
<dbReference type="EMBL" id="GG738877">
    <property type="protein sequence ID" value="EFC42824.1"/>
    <property type="molecule type" value="Genomic_DNA"/>
</dbReference>
<dbReference type="OrthoDB" id="1431934at2759"/>
<reference evidence="3 4" key="1">
    <citation type="journal article" date="2010" name="Cell">
        <title>The genome of Naegleria gruberi illuminates early eukaryotic versatility.</title>
        <authorList>
            <person name="Fritz-Laylin L.K."/>
            <person name="Prochnik S.E."/>
            <person name="Ginger M.L."/>
            <person name="Dacks J.B."/>
            <person name="Carpenter M.L."/>
            <person name="Field M.C."/>
            <person name="Kuo A."/>
            <person name="Paredez A."/>
            <person name="Chapman J."/>
            <person name="Pham J."/>
            <person name="Shu S."/>
            <person name="Neupane R."/>
            <person name="Cipriano M."/>
            <person name="Mancuso J."/>
            <person name="Tu H."/>
            <person name="Salamov A."/>
            <person name="Lindquist E."/>
            <person name="Shapiro H."/>
            <person name="Lucas S."/>
            <person name="Grigoriev I.V."/>
            <person name="Cande W.Z."/>
            <person name="Fulton C."/>
            <person name="Rokhsar D.S."/>
            <person name="Dawson S.C."/>
        </authorList>
    </citation>
    <scope>NUCLEOTIDE SEQUENCE [LARGE SCALE GENOMIC DNA]</scope>
    <source>
        <strain evidence="3 4">NEG-M</strain>
    </source>
</reference>
<name>D2VKA1_NAEGR</name>
<dbReference type="AlphaFoldDB" id="D2VKA1"/>